<evidence type="ECO:0000256" key="1">
    <source>
        <dbReference type="SAM" id="MobiDB-lite"/>
    </source>
</evidence>
<dbReference type="Proteomes" id="UP001220324">
    <property type="component" value="Unassembled WGS sequence"/>
</dbReference>
<dbReference type="AlphaFoldDB" id="A0AAD6CKM0"/>
<gene>
    <name evidence="2" type="ORF">N7494_011636</name>
</gene>
<accession>A0AAD6CKM0</accession>
<keyword evidence="3" id="KW-1185">Reference proteome</keyword>
<protein>
    <submittedName>
        <fullName evidence="2">Uncharacterized protein</fullName>
    </submittedName>
</protein>
<sequence>MTNLSENRLVEQLFLDYPIQAVLNECRRYKAVEPWASLYVNAVREERFGDAIWARYHICGDVENGIVRGSDNMTVLEVIKEDALGYRVGDPEYYAEALLFYAKSSSADGHADVLELIANLPESDIARVQAEYDIEQEEQRQAERETEEAESSGPEWERACL</sequence>
<evidence type="ECO:0000313" key="3">
    <source>
        <dbReference type="Proteomes" id="UP001220324"/>
    </source>
</evidence>
<comment type="caution">
    <text evidence="2">The sequence shown here is derived from an EMBL/GenBank/DDBJ whole genome shotgun (WGS) entry which is preliminary data.</text>
</comment>
<feature type="region of interest" description="Disordered" evidence="1">
    <location>
        <begin position="135"/>
        <end position="161"/>
    </location>
</feature>
<organism evidence="2 3">
    <name type="scientific">Penicillium frequentans</name>
    <dbReference type="NCBI Taxonomy" id="3151616"/>
    <lineage>
        <taxon>Eukaryota</taxon>
        <taxon>Fungi</taxon>
        <taxon>Dikarya</taxon>
        <taxon>Ascomycota</taxon>
        <taxon>Pezizomycotina</taxon>
        <taxon>Eurotiomycetes</taxon>
        <taxon>Eurotiomycetidae</taxon>
        <taxon>Eurotiales</taxon>
        <taxon>Aspergillaceae</taxon>
        <taxon>Penicillium</taxon>
    </lineage>
</organism>
<name>A0AAD6CKM0_9EURO</name>
<proteinExistence type="predicted"/>
<dbReference type="EMBL" id="JAQIZZ010000008">
    <property type="protein sequence ID" value="KAJ5524986.1"/>
    <property type="molecule type" value="Genomic_DNA"/>
</dbReference>
<reference evidence="2 3" key="1">
    <citation type="journal article" date="2023" name="IMA Fungus">
        <title>Comparative genomic study of the Penicillium genus elucidates a diverse pangenome and 15 lateral gene transfer events.</title>
        <authorList>
            <person name="Petersen C."/>
            <person name="Sorensen T."/>
            <person name="Nielsen M.R."/>
            <person name="Sondergaard T.E."/>
            <person name="Sorensen J.L."/>
            <person name="Fitzpatrick D.A."/>
            <person name="Frisvad J.C."/>
            <person name="Nielsen K.L."/>
        </authorList>
    </citation>
    <scope>NUCLEOTIDE SEQUENCE [LARGE SCALE GENOMIC DNA]</scope>
    <source>
        <strain evidence="2 3">IBT 35679</strain>
    </source>
</reference>
<evidence type="ECO:0000313" key="2">
    <source>
        <dbReference type="EMBL" id="KAJ5524986.1"/>
    </source>
</evidence>